<keyword evidence="2" id="KW-1185">Reference proteome</keyword>
<reference evidence="1" key="1">
    <citation type="journal article" date="2019" name="bioRxiv">
        <title>The Genome of the Zebra Mussel, Dreissena polymorpha: A Resource for Invasive Species Research.</title>
        <authorList>
            <person name="McCartney M.A."/>
            <person name="Auch B."/>
            <person name="Kono T."/>
            <person name="Mallez S."/>
            <person name="Zhang Y."/>
            <person name="Obille A."/>
            <person name="Becker A."/>
            <person name="Abrahante J.E."/>
            <person name="Garbe J."/>
            <person name="Badalamenti J.P."/>
            <person name="Herman A."/>
            <person name="Mangelson H."/>
            <person name="Liachko I."/>
            <person name="Sullivan S."/>
            <person name="Sone E.D."/>
            <person name="Koren S."/>
            <person name="Silverstein K.A.T."/>
            <person name="Beckman K.B."/>
            <person name="Gohl D.M."/>
        </authorList>
    </citation>
    <scope>NUCLEOTIDE SEQUENCE</scope>
    <source>
        <strain evidence="1">Duluth1</strain>
        <tissue evidence="1">Whole animal</tissue>
    </source>
</reference>
<evidence type="ECO:0000313" key="2">
    <source>
        <dbReference type="Proteomes" id="UP000828390"/>
    </source>
</evidence>
<sequence length="55" mass="6042">MGVKRTTRNIEGLSLAATCTKVAVVWWIWCPPSDLEVTGSIPTLGASAIDTKYWF</sequence>
<name>A0A9D4RGW5_DREPO</name>
<protein>
    <submittedName>
        <fullName evidence="1">Uncharacterized protein</fullName>
    </submittedName>
</protein>
<dbReference type="Proteomes" id="UP000828390">
    <property type="component" value="Unassembled WGS sequence"/>
</dbReference>
<dbReference type="EMBL" id="JAIWYP010000002">
    <property type="protein sequence ID" value="KAH3867854.1"/>
    <property type="molecule type" value="Genomic_DNA"/>
</dbReference>
<proteinExistence type="predicted"/>
<dbReference type="AlphaFoldDB" id="A0A9D4RGW5"/>
<gene>
    <name evidence="1" type="ORF">DPMN_030991</name>
</gene>
<comment type="caution">
    <text evidence="1">The sequence shown here is derived from an EMBL/GenBank/DDBJ whole genome shotgun (WGS) entry which is preliminary data.</text>
</comment>
<evidence type="ECO:0000313" key="1">
    <source>
        <dbReference type="EMBL" id="KAH3867854.1"/>
    </source>
</evidence>
<accession>A0A9D4RGW5</accession>
<reference evidence="1" key="2">
    <citation type="submission" date="2020-11" db="EMBL/GenBank/DDBJ databases">
        <authorList>
            <person name="McCartney M.A."/>
            <person name="Auch B."/>
            <person name="Kono T."/>
            <person name="Mallez S."/>
            <person name="Becker A."/>
            <person name="Gohl D.M."/>
            <person name="Silverstein K.A.T."/>
            <person name="Koren S."/>
            <person name="Bechman K.B."/>
            <person name="Herman A."/>
            <person name="Abrahante J.E."/>
            <person name="Garbe J."/>
        </authorList>
    </citation>
    <scope>NUCLEOTIDE SEQUENCE</scope>
    <source>
        <strain evidence="1">Duluth1</strain>
        <tissue evidence="1">Whole animal</tissue>
    </source>
</reference>
<organism evidence="1 2">
    <name type="scientific">Dreissena polymorpha</name>
    <name type="common">Zebra mussel</name>
    <name type="synonym">Mytilus polymorpha</name>
    <dbReference type="NCBI Taxonomy" id="45954"/>
    <lineage>
        <taxon>Eukaryota</taxon>
        <taxon>Metazoa</taxon>
        <taxon>Spiralia</taxon>
        <taxon>Lophotrochozoa</taxon>
        <taxon>Mollusca</taxon>
        <taxon>Bivalvia</taxon>
        <taxon>Autobranchia</taxon>
        <taxon>Heteroconchia</taxon>
        <taxon>Euheterodonta</taxon>
        <taxon>Imparidentia</taxon>
        <taxon>Neoheterodontei</taxon>
        <taxon>Myida</taxon>
        <taxon>Dreissenoidea</taxon>
        <taxon>Dreissenidae</taxon>
        <taxon>Dreissena</taxon>
    </lineage>
</organism>